<dbReference type="AlphaFoldDB" id="A0AAD8SMB7"/>
<evidence type="ECO:0000313" key="2">
    <source>
        <dbReference type="EMBL" id="KAK1653640.1"/>
    </source>
</evidence>
<dbReference type="EMBL" id="JAUUTY010000004">
    <property type="protein sequence ID" value="KAK1653640.1"/>
    <property type="molecule type" value="Genomic_DNA"/>
</dbReference>
<organism evidence="2 3">
    <name type="scientific">Lolium multiflorum</name>
    <name type="common">Italian ryegrass</name>
    <name type="synonym">Lolium perenne subsp. multiflorum</name>
    <dbReference type="NCBI Taxonomy" id="4521"/>
    <lineage>
        <taxon>Eukaryota</taxon>
        <taxon>Viridiplantae</taxon>
        <taxon>Streptophyta</taxon>
        <taxon>Embryophyta</taxon>
        <taxon>Tracheophyta</taxon>
        <taxon>Spermatophyta</taxon>
        <taxon>Magnoliopsida</taxon>
        <taxon>Liliopsida</taxon>
        <taxon>Poales</taxon>
        <taxon>Poaceae</taxon>
        <taxon>BOP clade</taxon>
        <taxon>Pooideae</taxon>
        <taxon>Poodae</taxon>
        <taxon>Poeae</taxon>
        <taxon>Poeae Chloroplast Group 2 (Poeae type)</taxon>
        <taxon>Loliodinae</taxon>
        <taxon>Loliinae</taxon>
        <taxon>Lolium</taxon>
    </lineage>
</organism>
<dbReference type="InterPro" id="IPR050796">
    <property type="entry name" value="SCF_F-box_component"/>
</dbReference>
<evidence type="ECO:0000259" key="1">
    <source>
        <dbReference type="PROSITE" id="PS50181"/>
    </source>
</evidence>
<dbReference type="SMART" id="SM00256">
    <property type="entry name" value="FBOX"/>
    <property type="match status" value="1"/>
</dbReference>
<dbReference type="InterPro" id="IPR036047">
    <property type="entry name" value="F-box-like_dom_sf"/>
</dbReference>
<dbReference type="Gene3D" id="1.20.1280.50">
    <property type="match status" value="1"/>
</dbReference>
<dbReference type="Proteomes" id="UP001231189">
    <property type="component" value="Unassembled WGS sequence"/>
</dbReference>
<comment type="caution">
    <text evidence="2">The sequence shown here is derived from an EMBL/GenBank/DDBJ whole genome shotgun (WGS) entry which is preliminary data.</text>
</comment>
<dbReference type="PANTHER" id="PTHR31672">
    <property type="entry name" value="BNACNNG10540D PROTEIN"/>
    <property type="match status" value="1"/>
</dbReference>
<dbReference type="PANTHER" id="PTHR31672:SF13">
    <property type="entry name" value="F-BOX PROTEIN CPR30-LIKE"/>
    <property type="match status" value="1"/>
</dbReference>
<evidence type="ECO:0000313" key="3">
    <source>
        <dbReference type="Proteomes" id="UP001231189"/>
    </source>
</evidence>
<name>A0AAD8SMB7_LOLMU</name>
<reference evidence="2" key="1">
    <citation type="submission" date="2023-07" db="EMBL/GenBank/DDBJ databases">
        <title>A chromosome-level genome assembly of Lolium multiflorum.</title>
        <authorList>
            <person name="Chen Y."/>
            <person name="Copetti D."/>
            <person name="Kolliker R."/>
            <person name="Studer B."/>
        </authorList>
    </citation>
    <scope>NUCLEOTIDE SEQUENCE</scope>
    <source>
        <strain evidence="2">02402/16</strain>
        <tissue evidence="2">Leaf</tissue>
    </source>
</reference>
<dbReference type="Pfam" id="PF00646">
    <property type="entry name" value="F-box"/>
    <property type="match status" value="1"/>
</dbReference>
<sequence length="247" mass="27830">MGLKTTNKALRSTTVDTGDVLRRRTVSNKPEFMSTRNRFQRPAIPEMPDDLISEILVRLPVKPLLRFKSVCKAWHAIISSRSFISTHLQRAESNHQRHPRFLLTPYFLAKGSTNISLYTWQKGQASTSLTYTLNFFEEASAQVYLLGHCNGLVLVPTSTKMYVLNPTTRELLTLPESIRSVLQPSSICRDIVGFGLDSFTNKYKAVRFFNYSTNEVRMGMEICTIGGTGRVALPRQLTEVGAHKEAG</sequence>
<dbReference type="Pfam" id="PF08268">
    <property type="entry name" value="FBA_3"/>
    <property type="match status" value="1"/>
</dbReference>
<keyword evidence="3" id="KW-1185">Reference proteome</keyword>
<dbReference type="PROSITE" id="PS50181">
    <property type="entry name" value="FBOX"/>
    <property type="match status" value="1"/>
</dbReference>
<protein>
    <recommendedName>
        <fullName evidence="1">F-box domain-containing protein</fullName>
    </recommendedName>
</protein>
<dbReference type="SUPFAM" id="SSF81383">
    <property type="entry name" value="F-box domain"/>
    <property type="match status" value="1"/>
</dbReference>
<dbReference type="InterPro" id="IPR013187">
    <property type="entry name" value="F-box-assoc_dom_typ3"/>
</dbReference>
<gene>
    <name evidence="2" type="ORF">QYE76_071445</name>
</gene>
<accession>A0AAD8SMB7</accession>
<feature type="domain" description="F-box" evidence="1">
    <location>
        <begin position="41"/>
        <end position="91"/>
    </location>
</feature>
<dbReference type="InterPro" id="IPR001810">
    <property type="entry name" value="F-box_dom"/>
</dbReference>
<dbReference type="CDD" id="cd22157">
    <property type="entry name" value="F-box_AtFBW1-like"/>
    <property type="match status" value="1"/>
</dbReference>
<proteinExistence type="predicted"/>